<reference evidence="2" key="1">
    <citation type="journal article" date="2007" name="Nature">
        <title>The grapevine genome sequence suggests ancestral hexaploidization in major angiosperm phyla.</title>
        <authorList>
            <consortium name="The French-Italian Public Consortium for Grapevine Genome Characterization."/>
            <person name="Jaillon O."/>
            <person name="Aury J.-M."/>
            <person name="Noel B."/>
            <person name="Policriti A."/>
            <person name="Clepet C."/>
            <person name="Casagrande A."/>
            <person name="Choisne N."/>
            <person name="Aubourg S."/>
            <person name="Vitulo N."/>
            <person name="Jubin C."/>
            <person name="Vezzi A."/>
            <person name="Legeai F."/>
            <person name="Hugueney P."/>
            <person name="Dasilva C."/>
            <person name="Horner D."/>
            <person name="Mica E."/>
            <person name="Jublot D."/>
            <person name="Poulain J."/>
            <person name="Bruyere C."/>
            <person name="Billault A."/>
            <person name="Segurens B."/>
            <person name="Gouyvenoux M."/>
            <person name="Ugarte E."/>
            <person name="Cattonaro F."/>
            <person name="Anthouard V."/>
            <person name="Vico V."/>
            <person name="Del Fabbro C."/>
            <person name="Alaux M."/>
            <person name="Di Gaspero G."/>
            <person name="Dumas V."/>
            <person name="Felice N."/>
            <person name="Paillard S."/>
            <person name="Juman I."/>
            <person name="Moroldo M."/>
            <person name="Scalabrin S."/>
            <person name="Canaguier A."/>
            <person name="Le Clainche I."/>
            <person name="Malacrida G."/>
            <person name="Durand E."/>
            <person name="Pesole G."/>
            <person name="Laucou V."/>
            <person name="Chatelet P."/>
            <person name="Merdinoglu D."/>
            <person name="Delledonne M."/>
            <person name="Pezzotti M."/>
            <person name="Lecharny A."/>
            <person name="Scarpelli C."/>
            <person name="Artiguenave F."/>
            <person name="Pe M.E."/>
            <person name="Valle G."/>
            <person name="Morgante M."/>
            <person name="Caboche M."/>
            <person name="Adam-Blondon A.-F."/>
            <person name="Weissenbach J."/>
            <person name="Quetier F."/>
            <person name="Wincker P."/>
        </authorList>
    </citation>
    <scope>NUCLEOTIDE SEQUENCE [LARGE SCALE GENOMIC DNA]</scope>
    <source>
        <strain evidence="2">cv. Pinot noir / PN40024</strain>
    </source>
</reference>
<protein>
    <submittedName>
        <fullName evidence="1">Uncharacterized protein</fullName>
    </submittedName>
</protein>
<dbReference type="PaxDb" id="29760-VIT_18s0001g15540.t01"/>
<dbReference type="Proteomes" id="UP000009183">
    <property type="component" value="Chromosome 18"/>
</dbReference>
<evidence type="ECO:0000313" key="2">
    <source>
        <dbReference type="Proteomes" id="UP000009183"/>
    </source>
</evidence>
<evidence type="ECO:0000313" key="1">
    <source>
        <dbReference type="EMBL" id="CBI19967.3"/>
    </source>
</evidence>
<dbReference type="InParanoid" id="E0CQN8"/>
<sequence>MYLSYFILIRLKITIPYGAWFHKDQWVGCWATEYGNLLDLCDCMGCCSYGA</sequence>
<keyword evidence="2" id="KW-1185">Reference proteome</keyword>
<name>E0CQN8_VITVI</name>
<dbReference type="AlphaFoldDB" id="E0CQN8"/>
<proteinExistence type="predicted"/>
<accession>E0CQN8</accession>
<dbReference type="HOGENOM" id="CLU_3110324_0_0_1"/>
<organism evidence="1 2">
    <name type="scientific">Vitis vinifera</name>
    <name type="common">Grape</name>
    <dbReference type="NCBI Taxonomy" id="29760"/>
    <lineage>
        <taxon>Eukaryota</taxon>
        <taxon>Viridiplantae</taxon>
        <taxon>Streptophyta</taxon>
        <taxon>Embryophyta</taxon>
        <taxon>Tracheophyta</taxon>
        <taxon>Spermatophyta</taxon>
        <taxon>Magnoliopsida</taxon>
        <taxon>eudicotyledons</taxon>
        <taxon>Gunneridae</taxon>
        <taxon>Pentapetalae</taxon>
        <taxon>rosids</taxon>
        <taxon>Vitales</taxon>
        <taxon>Vitaceae</taxon>
        <taxon>Viteae</taxon>
        <taxon>Vitis</taxon>
    </lineage>
</organism>
<gene>
    <name evidence="1" type="ordered locus">VIT_18s0001g15540</name>
</gene>
<dbReference type="EMBL" id="FN595227">
    <property type="protein sequence ID" value="CBI19967.3"/>
    <property type="molecule type" value="Genomic_DNA"/>
</dbReference>